<reference evidence="2" key="1">
    <citation type="submission" date="2021-01" db="EMBL/GenBank/DDBJ databases">
        <authorList>
            <person name="Corre E."/>
            <person name="Pelletier E."/>
            <person name="Niang G."/>
            <person name="Scheremetjew M."/>
            <person name="Finn R."/>
            <person name="Kale V."/>
            <person name="Holt S."/>
            <person name="Cochrane G."/>
            <person name="Meng A."/>
            <person name="Brown T."/>
            <person name="Cohen L."/>
        </authorList>
    </citation>
    <scope>NUCLEOTIDE SEQUENCE</scope>
    <source>
        <strain evidence="2">CCMP1413</strain>
    </source>
</reference>
<organism evidence="2">
    <name type="scientific">Prasinoderma coloniale</name>
    <dbReference type="NCBI Taxonomy" id="156133"/>
    <lineage>
        <taxon>Eukaryota</taxon>
        <taxon>Viridiplantae</taxon>
        <taxon>Prasinodermophyta</taxon>
        <taxon>Prasinodermophyceae</taxon>
        <taxon>Prasinodermales</taxon>
        <taxon>Prasinodermaceae</taxon>
        <taxon>Prasinoderma</taxon>
    </lineage>
</organism>
<dbReference type="EMBL" id="HBDZ01012115">
    <property type="protein sequence ID" value="CAD8245719.1"/>
    <property type="molecule type" value="Transcribed_RNA"/>
</dbReference>
<sequence>MVVPVMPPPGTYARIVRMPMFRHEDDDGCNSTEAFEETIALAPGGLAVHCSPPQGSCRLAPTELLVACARLPGGGMELQFEPLAPPSAASARGAGVSLPPTLRWGGDDSATLESADDGAAFVRR</sequence>
<feature type="region of interest" description="Disordered" evidence="1">
    <location>
        <begin position="99"/>
        <end position="124"/>
    </location>
</feature>
<dbReference type="AlphaFoldDB" id="A0A7R9Y5S6"/>
<protein>
    <submittedName>
        <fullName evidence="2">Uncharacterized protein</fullName>
    </submittedName>
</protein>
<gene>
    <name evidence="2" type="ORF">PCOL08062_LOCUS9298</name>
</gene>
<evidence type="ECO:0000313" key="2">
    <source>
        <dbReference type="EMBL" id="CAD8245719.1"/>
    </source>
</evidence>
<accession>A0A7R9Y5S6</accession>
<proteinExistence type="predicted"/>
<evidence type="ECO:0000256" key="1">
    <source>
        <dbReference type="SAM" id="MobiDB-lite"/>
    </source>
</evidence>
<name>A0A7R9Y5S6_9VIRI</name>